<evidence type="ECO:0000313" key="2">
    <source>
        <dbReference type="Proteomes" id="UP001054945"/>
    </source>
</evidence>
<proteinExistence type="predicted"/>
<dbReference type="EMBL" id="BPLR01005877">
    <property type="protein sequence ID" value="GIY05768.1"/>
    <property type="molecule type" value="Genomic_DNA"/>
</dbReference>
<keyword evidence="2" id="KW-1185">Reference proteome</keyword>
<dbReference type="AlphaFoldDB" id="A0AAV4Q6W5"/>
<dbReference type="Proteomes" id="UP001054945">
    <property type="component" value="Unassembled WGS sequence"/>
</dbReference>
<reference evidence="1 2" key="1">
    <citation type="submission" date="2021-06" db="EMBL/GenBank/DDBJ databases">
        <title>Caerostris extrusa draft genome.</title>
        <authorList>
            <person name="Kono N."/>
            <person name="Arakawa K."/>
        </authorList>
    </citation>
    <scope>NUCLEOTIDE SEQUENCE [LARGE SCALE GENOMIC DNA]</scope>
</reference>
<evidence type="ECO:0000313" key="1">
    <source>
        <dbReference type="EMBL" id="GIY05768.1"/>
    </source>
</evidence>
<sequence length="116" mass="13154">MLSDMQICVSCFWNHLSTPYESRETCEKSNTILNFDQPSCYTVMRQGQKADQGGNSVARIPYGEDFKKQKYKICMSDNMMSGHWRSTSCVCDGLGVCSAYPDCTDSMTTYSMHSEH</sequence>
<name>A0AAV4Q6W5_CAEEX</name>
<gene>
    <name evidence="1" type="ORF">CEXT_71951</name>
</gene>
<protein>
    <submittedName>
        <fullName evidence="1">Uncharacterized protein</fullName>
    </submittedName>
</protein>
<comment type="caution">
    <text evidence="1">The sequence shown here is derived from an EMBL/GenBank/DDBJ whole genome shotgun (WGS) entry which is preliminary data.</text>
</comment>
<organism evidence="1 2">
    <name type="scientific">Caerostris extrusa</name>
    <name type="common">Bark spider</name>
    <name type="synonym">Caerostris bankana</name>
    <dbReference type="NCBI Taxonomy" id="172846"/>
    <lineage>
        <taxon>Eukaryota</taxon>
        <taxon>Metazoa</taxon>
        <taxon>Ecdysozoa</taxon>
        <taxon>Arthropoda</taxon>
        <taxon>Chelicerata</taxon>
        <taxon>Arachnida</taxon>
        <taxon>Araneae</taxon>
        <taxon>Araneomorphae</taxon>
        <taxon>Entelegynae</taxon>
        <taxon>Araneoidea</taxon>
        <taxon>Araneidae</taxon>
        <taxon>Caerostris</taxon>
    </lineage>
</organism>
<accession>A0AAV4Q6W5</accession>